<evidence type="ECO:0000256" key="3">
    <source>
        <dbReference type="ARBA" id="ARBA00022448"/>
    </source>
</evidence>
<dbReference type="Pfam" id="PF03357">
    <property type="entry name" value="Snf7"/>
    <property type="match status" value="1"/>
</dbReference>
<keyword evidence="6" id="KW-0472">Membrane</keyword>
<dbReference type="GO" id="GO:0000815">
    <property type="term" value="C:ESCRT III complex"/>
    <property type="evidence" value="ECO:0007669"/>
    <property type="project" value="TreeGrafter"/>
</dbReference>
<comment type="similarity">
    <text evidence="2">Belongs to the SNF7 family.</text>
</comment>
<organism evidence="8 9">
    <name type="scientific">Cylindrotheca closterium</name>
    <dbReference type="NCBI Taxonomy" id="2856"/>
    <lineage>
        <taxon>Eukaryota</taxon>
        <taxon>Sar</taxon>
        <taxon>Stramenopiles</taxon>
        <taxon>Ochrophyta</taxon>
        <taxon>Bacillariophyta</taxon>
        <taxon>Bacillariophyceae</taxon>
        <taxon>Bacillariophycidae</taxon>
        <taxon>Bacillariales</taxon>
        <taxon>Bacillariaceae</taxon>
        <taxon>Cylindrotheca</taxon>
    </lineage>
</organism>
<keyword evidence="4" id="KW-0967">Endosome</keyword>
<evidence type="ECO:0008006" key="10">
    <source>
        <dbReference type="Google" id="ProtNLM"/>
    </source>
</evidence>
<feature type="region of interest" description="Disordered" evidence="7">
    <location>
        <begin position="177"/>
        <end position="219"/>
    </location>
</feature>
<dbReference type="Proteomes" id="UP001295423">
    <property type="component" value="Unassembled WGS sequence"/>
</dbReference>
<dbReference type="GO" id="GO:0006900">
    <property type="term" value="P:vesicle budding from membrane"/>
    <property type="evidence" value="ECO:0007669"/>
    <property type="project" value="TreeGrafter"/>
</dbReference>
<evidence type="ECO:0000256" key="1">
    <source>
        <dbReference type="ARBA" id="ARBA00004608"/>
    </source>
</evidence>
<evidence type="ECO:0000256" key="7">
    <source>
        <dbReference type="SAM" id="MobiDB-lite"/>
    </source>
</evidence>
<evidence type="ECO:0000313" key="9">
    <source>
        <dbReference type="Proteomes" id="UP001295423"/>
    </source>
</evidence>
<evidence type="ECO:0000256" key="6">
    <source>
        <dbReference type="ARBA" id="ARBA00023136"/>
    </source>
</evidence>
<dbReference type="AlphaFoldDB" id="A0AAD2JLF6"/>
<dbReference type="Gene3D" id="6.10.140.1230">
    <property type="match status" value="1"/>
</dbReference>
<dbReference type="PANTHER" id="PTHR22761">
    <property type="entry name" value="CHARGED MULTIVESICULAR BODY PROTEIN"/>
    <property type="match status" value="1"/>
</dbReference>
<dbReference type="GO" id="GO:0032511">
    <property type="term" value="P:late endosome to vacuole transport via multivesicular body sorting pathway"/>
    <property type="evidence" value="ECO:0007669"/>
    <property type="project" value="TreeGrafter"/>
</dbReference>
<evidence type="ECO:0000313" key="8">
    <source>
        <dbReference type="EMBL" id="CAJ1961395.1"/>
    </source>
</evidence>
<accession>A0AAD2JLF6</accession>
<name>A0AAD2JLF6_9STRA</name>
<comment type="subcellular location">
    <subcellularLocation>
        <location evidence="1">Endosome membrane</location>
    </subcellularLocation>
</comment>
<evidence type="ECO:0000256" key="5">
    <source>
        <dbReference type="ARBA" id="ARBA00022927"/>
    </source>
</evidence>
<dbReference type="EMBL" id="CAKOGP040002091">
    <property type="protein sequence ID" value="CAJ1961395.1"/>
    <property type="molecule type" value="Genomic_DNA"/>
</dbReference>
<keyword evidence="5" id="KW-0653">Protein transport</keyword>
<dbReference type="InterPro" id="IPR005024">
    <property type="entry name" value="Snf7_fam"/>
</dbReference>
<dbReference type="GO" id="GO:0015031">
    <property type="term" value="P:protein transport"/>
    <property type="evidence" value="ECO:0007669"/>
    <property type="project" value="UniProtKB-KW"/>
</dbReference>
<sequence>MGGTSSKSESKKKAPGGTISQVDKAMLDLKNARDRLKRYQKKLEQDDERIVARAKNAKKEGQTKNALNLLRLRKMKQKEVDSVSAQLLTVEQMVQTIDSKQNEAQVLAAMAKGKDSLQKMHEETSVEDVLDLMDSITEQNEVEKEISSILEGVPTTLSVDDEAAVEAELEAMMREMQGDSSMDTTLPVAPETTPLPIAPTDKLPDAVTTETEGRTAVAS</sequence>
<keyword evidence="3" id="KW-0813">Transport</keyword>
<evidence type="ECO:0000256" key="2">
    <source>
        <dbReference type="ARBA" id="ARBA00006190"/>
    </source>
</evidence>
<feature type="region of interest" description="Disordered" evidence="7">
    <location>
        <begin position="1"/>
        <end position="23"/>
    </location>
</feature>
<dbReference type="PANTHER" id="PTHR22761:SF5">
    <property type="entry name" value="CHARGED MULTIVESICULAR BODY PROTEIN 6"/>
    <property type="match status" value="1"/>
</dbReference>
<reference evidence="8" key="1">
    <citation type="submission" date="2023-08" db="EMBL/GenBank/DDBJ databases">
        <authorList>
            <person name="Audoor S."/>
            <person name="Bilcke G."/>
        </authorList>
    </citation>
    <scope>NUCLEOTIDE SEQUENCE</scope>
</reference>
<keyword evidence="9" id="KW-1185">Reference proteome</keyword>
<dbReference type="GO" id="GO:0005771">
    <property type="term" value="C:multivesicular body"/>
    <property type="evidence" value="ECO:0007669"/>
    <property type="project" value="TreeGrafter"/>
</dbReference>
<protein>
    <recommendedName>
        <fullName evidence="10">Charged multivesicular body protein 6</fullName>
    </recommendedName>
</protein>
<evidence type="ECO:0000256" key="4">
    <source>
        <dbReference type="ARBA" id="ARBA00022753"/>
    </source>
</evidence>
<comment type="caution">
    <text evidence="8">The sequence shown here is derived from an EMBL/GenBank/DDBJ whole genome shotgun (WGS) entry which is preliminary data.</text>
</comment>
<gene>
    <name evidence="8" type="ORF">CYCCA115_LOCUS19175</name>
</gene>
<proteinExistence type="inferred from homology"/>